<dbReference type="InterPro" id="IPR024883">
    <property type="entry name" value="Neurensin"/>
</dbReference>
<evidence type="ECO:0000313" key="3">
    <source>
        <dbReference type="EMBL" id="OQR67613.1"/>
    </source>
</evidence>
<protein>
    <recommendedName>
        <fullName evidence="5">Neurensin-1-like</fullName>
    </recommendedName>
</protein>
<feature type="transmembrane region" description="Helical" evidence="2">
    <location>
        <begin position="85"/>
        <end position="107"/>
    </location>
</feature>
<dbReference type="InParanoid" id="A0A1V9X2J6"/>
<dbReference type="Pfam" id="PF14927">
    <property type="entry name" value="Neurensin"/>
    <property type="match status" value="1"/>
</dbReference>
<evidence type="ECO:0000313" key="4">
    <source>
        <dbReference type="Proteomes" id="UP000192247"/>
    </source>
</evidence>
<keyword evidence="4" id="KW-1185">Reference proteome</keyword>
<gene>
    <name evidence="3" type="ORF">BIW11_13414</name>
</gene>
<evidence type="ECO:0008006" key="5">
    <source>
        <dbReference type="Google" id="ProtNLM"/>
    </source>
</evidence>
<dbReference type="EMBL" id="MNPL01028182">
    <property type="protein sequence ID" value="OQR67613.1"/>
    <property type="molecule type" value="Genomic_DNA"/>
</dbReference>
<feature type="transmembrane region" description="Helical" evidence="2">
    <location>
        <begin position="139"/>
        <end position="163"/>
    </location>
</feature>
<dbReference type="Proteomes" id="UP000192247">
    <property type="component" value="Unassembled WGS sequence"/>
</dbReference>
<dbReference type="STRING" id="418985.A0A1V9X2J6"/>
<sequence>MSAEEERLLGGAALENGHDRQNNLRSQKRRKSNKRSRHRKKGFGVRDNLEHFYNEEVDEWSADGVILENQTVLRRRLFRIPAWKGIAYAGAVLMALAVVFLAVGHGIPKQNPILGDKDGMELIRTSALTFNRLLRTCQIVGLALFCSGGLFVAGGLLIGAFCASEELAGSRHSLVESFVVSVQPEAPRVPQERKVPATENVAPVQPPAAPITLPNHSTQG</sequence>
<keyword evidence="2" id="KW-0812">Transmembrane</keyword>
<feature type="region of interest" description="Disordered" evidence="1">
    <location>
        <begin position="1"/>
        <end position="40"/>
    </location>
</feature>
<keyword evidence="2" id="KW-1133">Transmembrane helix</keyword>
<dbReference type="PANTHER" id="PTHR14796:SF3">
    <property type="entry name" value="NEURENSIN 1-LIKE-RELATED"/>
    <property type="match status" value="1"/>
</dbReference>
<keyword evidence="2" id="KW-0472">Membrane</keyword>
<comment type="caution">
    <text evidence="3">The sequence shown here is derived from an EMBL/GenBank/DDBJ whole genome shotgun (WGS) entry which is preliminary data.</text>
</comment>
<dbReference type="GO" id="GO:0030133">
    <property type="term" value="C:transport vesicle"/>
    <property type="evidence" value="ECO:0007669"/>
    <property type="project" value="InterPro"/>
</dbReference>
<accession>A0A1V9X2J6</accession>
<dbReference type="GO" id="GO:0043025">
    <property type="term" value="C:neuronal cell body"/>
    <property type="evidence" value="ECO:0007669"/>
    <property type="project" value="TreeGrafter"/>
</dbReference>
<feature type="region of interest" description="Disordered" evidence="1">
    <location>
        <begin position="189"/>
        <end position="220"/>
    </location>
</feature>
<dbReference type="GO" id="GO:0043005">
    <property type="term" value="C:neuron projection"/>
    <property type="evidence" value="ECO:0007669"/>
    <property type="project" value="TreeGrafter"/>
</dbReference>
<reference evidence="3 4" key="1">
    <citation type="journal article" date="2017" name="Gigascience">
        <title>Draft genome of the honey bee ectoparasitic mite, Tropilaelaps mercedesae, is shaped by the parasitic life history.</title>
        <authorList>
            <person name="Dong X."/>
            <person name="Armstrong S.D."/>
            <person name="Xia D."/>
            <person name="Makepeace B.L."/>
            <person name="Darby A.C."/>
            <person name="Kadowaki T."/>
        </authorList>
    </citation>
    <scope>NUCLEOTIDE SEQUENCE [LARGE SCALE GENOMIC DNA]</scope>
    <source>
        <strain evidence="3">Wuxi-XJTLU</strain>
    </source>
</reference>
<evidence type="ECO:0000256" key="1">
    <source>
        <dbReference type="SAM" id="MobiDB-lite"/>
    </source>
</evidence>
<evidence type="ECO:0000256" key="2">
    <source>
        <dbReference type="SAM" id="Phobius"/>
    </source>
</evidence>
<dbReference type="GO" id="GO:0007399">
    <property type="term" value="P:nervous system development"/>
    <property type="evidence" value="ECO:0007669"/>
    <property type="project" value="TreeGrafter"/>
</dbReference>
<proteinExistence type="predicted"/>
<name>A0A1V9X2J6_9ACAR</name>
<organism evidence="3 4">
    <name type="scientific">Tropilaelaps mercedesae</name>
    <dbReference type="NCBI Taxonomy" id="418985"/>
    <lineage>
        <taxon>Eukaryota</taxon>
        <taxon>Metazoa</taxon>
        <taxon>Ecdysozoa</taxon>
        <taxon>Arthropoda</taxon>
        <taxon>Chelicerata</taxon>
        <taxon>Arachnida</taxon>
        <taxon>Acari</taxon>
        <taxon>Parasitiformes</taxon>
        <taxon>Mesostigmata</taxon>
        <taxon>Gamasina</taxon>
        <taxon>Dermanyssoidea</taxon>
        <taxon>Laelapidae</taxon>
        <taxon>Tropilaelaps</taxon>
    </lineage>
</organism>
<dbReference type="PANTHER" id="PTHR14796">
    <property type="entry name" value="NEURENSIN 1-RELATED"/>
    <property type="match status" value="1"/>
</dbReference>
<dbReference type="AlphaFoldDB" id="A0A1V9X2J6"/>
<feature type="compositionally biased region" description="Basic residues" evidence="1">
    <location>
        <begin position="26"/>
        <end position="40"/>
    </location>
</feature>
<dbReference type="OrthoDB" id="5979667at2759"/>